<comment type="caution">
    <text evidence="8">The sequence shown here is derived from an EMBL/GenBank/DDBJ whole genome shotgun (WGS) entry which is preliminary data.</text>
</comment>
<protein>
    <recommendedName>
        <fullName evidence="4">DNA mismatch repair protein MutL</fullName>
    </recommendedName>
</protein>
<dbReference type="HAMAP" id="MF_00149">
    <property type="entry name" value="DNA_mis_repair"/>
    <property type="match status" value="1"/>
</dbReference>
<comment type="similarity">
    <text evidence="1 4">Belongs to the DNA mismatch repair MutL/HexB family.</text>
</comment>
<dbReference type="InterPro" id="IPR014790">
    <property type="entry name" value="MutL_C"/>
</dbReference>
<reference evidence="8 9" key="1">
    <citation type="submission" date="2021-03" db="EMBL/GenBank/DDBJ databases">
        <title>Genomic Encyclopedia of Type Strains, Phase IV (KMG-IV): sequencing the most valuable type-strain genomes for metagenomic binning, comparative biology and taxonomic classification.</title>
        <authorList>
            <person name="Goeker M."/>
        </authorList>
    </citation>
    <scope>NUCLEOTIDE SEQUENCE [LARGE SCALE GENOMIC DNA]</scope>
    <source>
        <strain evidence="8 9">DSM 6139</strain>
    </source>
</reference>
<dbReference type="InterPro" id="IPR042121">
    <property type="entry name" value="MutL_C_regsub"/>
</dbReference>
<evidence type="ECO:0000256" key="5">
    <source>
        <dbReference type="SAM" id="MobiDB-lite"/>
    </source>
</evidence>
<keyword evidence="9" id="KW-1185">Reference proteome</keyword>
<dbReference type="InterPro" id="IPR042120">
    <property type="entry name" value="MutL_C_dimsub"/>
</dbReference>
<dbReference type="InterPro" id="IPR013507">
    <property type="entry name" value="DNA_mismatch_S5_2-like"/>
</dbReference>
<evidence type="ECO:0000256" key="2">
    <source>
        <dbReference type="ARBA" id="ARBA00022763"/>
    </source>
</evidence>
<dbReference type="SUPFAM" id="SSF118116">
    <property type="entry name" value="DNA mismatch repair protein MutL"/>
    <property type="match status" value="1"/>
</dbReference>
<sequence length="609" mass="69114">MARINVLDKDTFNKIAAGEVVERPSSVVKELVENSIDAGSKEIHVEIQGGGEELIRVLDKGEGIEPEDMLKAFMPHATSKIMNADDLFRISTMGFRGEALSSISSVSKVLMRSRTEGSDGREVYIEGGDLKYEKFSPMDKGTLIEVRDLFFNVPARKKFLKTRSKEATTIGEILSKIAIAHPEISFSLVSDGKSLLKTYGTGEQKDVIRQVYTKKTQENTFQFDEEYESLRISGFVGNEEISRGNRSQQSIFVNRRLVQSRTITVAAENAFKSFATVSRFPFLIINIDILPEIIDVNIHPQKAEIKFEDDRHIFKVVFDTIHKTMAEGLKRTFDVEPDTSQDPVHEQLTADMPIKPVYIDMPVDVTARSFPDVRRQWTDETIYSGEDRKETGPSAAPEAKSPNSYVSEEPTSMREAKFPMPRIIGQFRSTYILAEIHDELYVFDQHAAHEKINFEKYMRDLTMGAVSSQPLLVPAILELSLEDYGLMNENRSALAEAGFLVEDFGDRAISVREVPYFLGEVSNMSYLTDILDNIRNLGKGTREEIRRMRIATAACKASVKAYEPLTLREMEHLIDELRHIDEPFTCPHGRPTMIKYTEKDFEKAFRRIV</sequence>
<dbReference type="NCBIfam" id="TIGR00585">
    <property type="entry name" value="mutl"/>
    <property type="match status" value="1"/>
</dbReference>
<dbReference type="Gene3D" id="3.30.1540.20">
    <property type="entry name" value="MutL, C-terminal domain, dimerisation subdomain"/>
    <property type="match status" value="1"/>
</dbReference>
<feature type="compositionally biased region" description="Polar residues" evidence="5">
    <location>
        <begin position="401"/>
        <end position="410"/>
    </location>
</feature>
<dbReference type="PANTHER" id="PTHR10073:SF12">
    <property type="entry name" value="DNA MISMATCH REPAIR PROTEIN MLH1"/>
    <property type="match status" value="1"/>
</dbReference>
<keyword evidence="3 4" id="KW-0234">DNA repair</keyword>
<evidence type="ECO:0000256" key="4">
    <source>
        <dbReference type="HAMAP-Rule" id="MF_00149"/>
    </source>
</evidence>
<dbReference type="SUPFAM" id="SSF54211">
    <property type="entry name" value="Ribosomal protein S5 domain 2-like"/>
    <property type="match status" value="1"/>
</dbReference>
<dbReference type="PROSITE" id="PS00058">
    <property type="entry name" value="DNA_MISMATCH_REPAIR_1"/>
    <property type="match status" value="1"/>
</dbReference>
<dbReference type="RefSeq" id="WP_209458957.1">
    <property type="nucleotide sequence ID" value="NZ_JAGGKC010000008.1"/>
</dbReference>
<feature type="domain" description="MutL C-terminal dimerisation" evidence="6">
    <location>
        <begin position="423"/>
        <end position="565"/>
    </location>
</feature>
<dbReference type="Pfam" id="PF13589">
    <property type="entry name" value="HATPase_c_3"/>
    <property type="match status" value="1"/>
</dbReference>
<evidence type="ECO:0000259" key="6">
    <source>
        <dbReference type="SMART" id="SM00853"/>
    </source>
</evidence>
<gene>
    <name evidence="4" type="primary">mutL</name>
    <name evidence="8" type="ORF">J2Z34_001210</name>
</gene>
<evidence type="ECO:0000313" key="8">
    <source>
        <dbReference type="EMBL" id="MBP1918730.1"/>
    </source>
</evidence>
<dbReference type="Pfam" id="PF01119">
    <property type="entry name" value="DNA_mis_repair"/>
    <property type="match status" value="1"/>
</dbReference>
<organism evidence="8 9">
    <name type="scientific">Youngiibacter multivorans</name>
    <dbReference type="NCBI Taxonomy" id="937251"/>
    <lineage>
        <taxon>Bacteria</taxon>
        <taxon>Bacillati</taxon>
        <taxon>Bacillota</taxon>
        <taxon>Clostridia</taxon>
        <taxon>Eubacteriales</taxon>
        <taxon>Clostridiaceae</taxon>
        <taxon>Youngiibacter</taxon>
    </lineage>
</organism>
<dbReference type="Gene3D" id="3.30.1370.100">
    <property type="entry name" value="MutL, C-terminal domain, regulatory subdomain"/>
    <property type="match status" value="1"/>
</dbReference>
<name>A0ABS4G2G2_9CLOT</name>
<dbReference type="SMART" id="SM01340">
    <property type="entry name" value="DNA_mis_repair"/>
    <property type="match status" value="1"/>
</dbReference>
<dbReference type="SMART" id="SM00853">
    <property type="entry name" value="MutL_C"/>
    <property type="match status" value="1"/>
</dbReference>
<dbReference type="Pfam" id="PF08676">
    <property type="entry name" value="MutL_C"/>
    <property type="match status" value="1"/>
</dbReference>
<dbReference type="Gene3D" id="3.30.565.10">
    <property type="entry name" value="Histidine kinase-like ATPase, C-terminal domain"/>
    <property type="match status" value="1"/>
</dbReference>
<dbReference type="InterPro" id="IPR020568">
    <property type="entry name" value="Ribosomal_Su5_D2-typ_SF"/>
</dbReference>
<dbReference type="InterPro" id="IPR038973">
    <property type="entry name" value="MutL/Mlh/Pms-like"/>
</dbReference>
<dbReference type="SUPFAM" id="SSF55874">
    <property type="entry name" value="ATPase domain of HSP90 chaperone/DNA topoisomerase II/histidine kinase"/>
    <property type="match status" value="1"/>
</dbReference>
<comment type="function">
    <text evidence="4">This protein is involved in the repair of mismatches in DNA. It is required for dam-dependent methyl-directed DNA mismatch repair. May act as a 'molecular matchmaker', a protein that promotes the formation of a stable complex between two or more DNA-binding proteins in an ATP-dependent manner without itself being part of a final effector complex.</text>
</comment>
<feature type="domain" description="DNA mismatch repair protein S5" evidence="7">
    <location>
        <begin position="208"/>
        <end position="326"/>
    </location>
</feature>
<evidence type="ECO:0000256" key="3">
    <source>
        <dbReference type="ARBA" id="ARBA00023204"/>
    </source>
</evidence>
<keyword evidence="2 4" id="KW-0227">DNA damage</keyword>
<dbReference type="CDD" id="cd00782">
    <property type="entry name" value="MutL_Trans"/>
    <property type="match status" value="1"/>
</dbReference>
<dbReference type="InterPro" id="IPR002099">
    <property type="entry name" value="MutL/Mlh/PMS"/>
</dbReference>
<dbReference type="InterPro" id="IPR014721">
    <property type="entry name" value="Ribsml_uS5_D2-typ_fold_subgr"/>
</dbReference>
<proteinExistence type="inferred from homology"/>
<evidence type="ECO:0000313" key="9">
    <source>
        <dbReference type="Proteomes" id="UP001519271"/>
    </source>
</evidence>
<accession>A0ABS4G2G2</accession>
<dbReference type="InterPro" id="IPR036890">
    <property type="entry name" value="HATPase_C_sf"/>
</dbReference>
<dbReference type="CDD" id="cd16926">
    <property type="entry name" value="HATPase_MutL-MLH-PMS-like"/>
    <property type="match status" value="1"/>
</dbReference>
<evidence type="ECO:0000259" key="7">
    <source>
        <dbReference type="SMART" id="SM01340"/>
    </source>
</evidence>
<dbReference type="Gene3D" id="3.30.230.10">
    <property type="match status" value="1"/>
</dbReference>
<feature type="region of interest" description="Disordered" evidence="5">
    <location>
        <begin position="381"/>
        <end position="413"/>
    </location>
</feature>
<dbReference type="InterPro" id="IPR037198">
    <property type="entry name" value="MutL_C_sf"/>
</dbReference>
<dbReference type="InterPro" id="IPR014762">
    <property type="entry name" value="DNA_mismatch_repair_CS"/>
</dbReference>
<dbReference type="Proteomes" id="UP001519271">
    <property type="component" value="Unassembled WGS sequence"/>
</dbReference>
<dbReference type="InterPro" id="IPR020667">
    <property type="entry name" value="DNA_mismatch_repair_MutL"/>
</dbReference>
<evidence type="ECO:0000256" key="1">
    <source>
        <dbReference type="ARBA" id="ARBA00006082"/>
    </source>
</evidence>
<dbReference type="EMBL" id="JAGGKC010000008">
    <property type="protein sequence ID" value="MBP1918730.1"/>
    <property type="molecule type" value="Genomic_DNA"/>
</dbReference>
<dbReference type="PANTHER" id="PTHR10073">
    <property type="entry name" value="DNA MISMATCH REPAIR PROTEIN MLH, PMS, MUTL"/>
    <property type="match status" value="1"/>
</dbReference>